<dbReference type="EMBL" id="CP031385">
    <property type="protein sequence ID" value="QPG93865.1"/>
    <property type="molecule type" value="Genomic_DNA"/>
</dbReference>
<dbReference type="GO" id="GO:0004843">
    <property type="term" value="F:cysteine-type deubiquitinase activity"/>
    <property type="evidence" value="ECO:0007669"/>
    <property type="project" value="UniProtKB-UniRule"/>
</dbReference>
<dbReference type="SUPFAM" id="SSF54001">
    <property type="entry name" value="Cysteine proteinases"/>
    <property type="match status" value="1"/>
</dbReference>
<name>A0A7S9KK76_EPIFF</name>
<evidence type="ECO:0000313" key="9">
    <source>
        <dbReference type="Proteomes" id="UP000594364"/>
    </source>
</evidence>
<dbReference type="OrthoDB" id="65596at2759"/>
<evidence type="ECO:0000259" key="7">
    <source>
        <dbReference type="PROSITE" id="PS50802"/>
    </source>
</evidence>
<dbReference type="CDD" id="cd22745">
    <property type="entry name" value="OTU_OTU1"/>
    <property type="match status" value="1"/>
</dbReference>
<dbReference type="GO" id="GO:0016579">
    <property type="term" value="P:protein deubiquitination"/>
    <property type="evidence" value="ECO:0007669"/>
    <property type="project" value="TreeGrafter"/>
</dbReference>
<proteinExistence type="predicted"/>
<protein>
    <recommendedName>
        <fullName evidence="6">Ubiquitin thioesterase OTU</fullName>
        <ecNumber evidence="6">3.4.19.12</ecNumber>
    </recommendedName>
</protein>
<feature type="domain" description="OTU" evidence="7">
    <location>
        <begin position="108"/>
        <end position="227"/>
    </location>
</feature>
<sequence>MRARYKDPNGTGVVEIDDNATVGTLFEALKAKTSFDHFTVKYGPPASMHTIDMDQIGVIAKSLGLHGETLTIVPSEIPIPLRCKEQPNNPIAFEDDCIIPWPERVGNLVLRVVPSDNSCLFTAFGGAIPGHFQSDKLRQMMADYIAEHPELYSQAVLGCAPVEYQHAIRNPDRWGGGIELSILSTIFDIEICTFDVQGQHLINFGEEKKNRCILIYSGIHYDRVAFSSSDHPHGDTDITIWPTTDSEILEKTRLLVRKLNAGQYYTDTQELVLKCDQAGCGWIGNGQLAAKQHADLTGHVGMTEIPDLDEDDVLRMCSIPGCNFIGQGRRAIVQHEGDTGHHKFDIIPDRGYD</sequence>
<dbReference type="InterPro" id="IPR003323">
    <property type="entry name" value="OTU_dom"/>
</dbReference>
<keyword evidence="4 6" id="KW-0378">Hydrolase</keyword>
<evidence type="ECO:0000256" key="4">
    <source>
        <dbReference type="ARBA" id="ARBA00022801"/>
    </source>
</evidence>
<keyword evidence="3 6" id="KW-0833">Ubl conjugation pathway</keyword>
<evidence type="ECO:0000256" key="6">
    <source>
        <dbReference type="RuleBase" id="RU367104"/>
    </source>
</evidence>
<keyword evidence="6" id="KW-0963">Cytoplasm</keyword>
<dbReference type="Gene3D" id="3.90.70.80">
    <property type="match status" value="1"/>
</dbReference>
<keyword evidence="5 6" id="KW-0788">Thiol protease</keyword>
<dbReference type="GO" id="GO:0005829">
    <property type="term" value="C:cytosol"/>
    <property type="evidence" value="ECO:0007669"/>
    <property type="project" value="TreeGrafter"/>
</dbReference>
<dbReference type="PROSITE" id="PS50802">
    <property type="entry name" value="OTU"/>
    <property type="match status" value="1"/>
</dbReference>
<dbReference type="EC" id="3.4.19.12" evidence="6"/>
<organism evidence="8 9">
    <name type="scientific">Epichloe festucae (strain Fl1)</name>
    <dbReference type="NCBI Taxonomy" id="877507"/>
    <lineage>
        <taxon>Eukaryota</taxon>
        <taxon>Fungi</taxon>
        <taxon>Dikarya</taxon>
        <taxon>Ascomycota</taxon>
        <taxon>Pezizomycotina</taxon>
        <taxon>Sordariomycetes</taxon>
        <taxon>Hypocreomycetidae</taxon>
        <taxon>Hypocreales</taxon>
        <taxon>Clavicipitaceae</taxon>
        <taxon>Epichloe</taxon>
    </lineage>
</organism>
<dbReference type="InterPro" id="IPR038765">
    <property type="entry name" value="Papain-like_cys_pep_sf"/>
</dbReference>
<evidence type="ECO:0000256" key="5">
    <source>
        <dbReference type="ARBA" id="ARBA00022807"/>
    </source>
</evidence>
<dbReference type="InterPro" id="IPR048857">
    <property type="entry name" value="OTU1_Ubl"/>
</dbReference>
<evidence type="ECO:0000256" key="3">
    <source>
        <dbReference type="ARBA" id="ARBA00022786"/>
    </source>
</evidence>
<dbReference type="Pfam" id="PF21403">
    <property type="entry name" value="OTU1_UBXL"/>
    <property type="match status" value="1"/>
</dbReference>
<keyword evidence="9" id="KW-1185">Reference proteome</keyword>
<comment type="catalytic activity">
    <reaction evidence="1 6">
        <text>Thiol-dependent hydrolysis of ester, thioester, amide, peptide and isopeptide bonds formed by the C-terminal Gly of ubiquitin (a 76-residue protein attached to proteins as an intracellular targeting signal).</text>
        <dbReference type="EC" id="3.4.19.12"/>
    </reaction>
</comment>
<gene>
    <name evidence="8" type="ORF">C2857_003200</name>
</gene>
<dbReference type="GO" id="GO:0036503">
    <property type="term" value="P:ERAD pathway"/>
    <property type="evidence" value="ECO:0007669"/>
    <property type="project" value="TreeGrafter"/>
</dbReference>
<reference evidence="8 9" key="1">
    <citation type="journal article" date="2018" name="PLoS Genet.">
        <title>Repeat elements organise 3D genome structure and mediate transcription in the filamentous fungus Epichloe festucae.</title>
        <authorList>
            <person name="Winter D.J."/>
            <person name="Ganley A.R.D."/>
            <person name="Young C.A."/>
            <person name="Liachko I."/>
            <person name="Schardl C.L."/>
            <person name="Dupont P.Y."/>
            <person name="Berry D."/>
            <person name="Ram A."/>
            <person name="Scott B."/>
            <person name="Cox M.P."/>
        </authorList>
    </citation>
    <scope>NUCLEOTIDE SEQUENCE [LARGE SCALE GENOMIC DNA]</scope>
    <source>
        <strain evidence="8 9">Fl1</strain>
    </source>
</reference>
<dbReference type="GO" id="GO:0005634">
    <property type="term" value="C:nucleus"/>
    <property type="evidence" value="ECO:0007669"/>
    <property type="project" value="TreeGrafter"/>
</dbReference>
<dbReference type="AlphaFoldDB" id="A0A7S9KK76"/>
<comment type="subcellular location">
    <subcellularLocation>
        <location evidence="6">Cytoplasm</location>
    </subcellularLocation>
</comment>
<evidence type="ECO:0000256" key="2">
    <source>
        <dbReference type="ARBA" id="ARBA00022670"/>
    </source>
</evidence>
<dbReference type="Pfam" id="PF02338">
    <property type="entry name" value="OTU"/>
    <property type="match status" value="1"/>
</dbReference>
<dbReference type="GO" id="GO:0030968">
    <property type="term" value="P:endoplasmic reticulum unfolded protein response"/>
    <property type="evidence" value="ECO:0007669"/>
    <property type="project" value="TreeGrafter"/>
</dbReference>
<evidence type="ECO:0000256" key="1">
    <source>
        <dbReference type="ARBA" id="ARBA00000707"/>
    </source>
</evidence>
<dbReference type="PANTHER" id="PTHR13312:SF0">
    <property type="entry name" value="UBIQUITIN THIOESTERASE OTU1"/>
    <property type="match status" value="1"/>
</dbReference>
<comment type="function">
    <text evidence="6">Hydrolase that can remove conjugated ubiquitin from proteins and may therefore play an important regulatory role at the level of protein turnover by preventing degradation.</text>
</comment>
<dbReference type="Proteomes" id="UP000594364">
    <property type="component" value="Chromosome 1"/>
</dbReference>
<dbReference type="PANTHER" id="PTHR13312">
    <property type="entry name" value="HIV-INDUCED PROTEIN-7-LIKE PROTEASE"/>
    <property type="match status" value="1"/>
</dbReference>
<accession>A0A7S9KK76</accession>
<keyword evidence="2" id="KW-0645">Protease</keyword>
<evidence type="ECO:0000313" key="8">
    <source>
        <dbReference type="EMBL" id="QPG93865.1"/>
    </source>
</evidence>